<feature type="signal peptide" evidence="1">
    <location>
        <begin position="1"/>
        <end position="23"/>
    </location>
</feature>
<organism evidence="2 3">
    <name type="scientific">Nonomuraea bangladeshensis</name>
    <dbReference type="NCBI Taxonomy" id="404385"/>
    <lineage>
        <taxon>Bacteria</taxon>
        <taxon>Bacillati</taxon>
        <taxon>Actinomycetota</taxon>
        <taxon>Actinomycetes</taxon>
        <taxon>Streptosporangiales</taxon>
        <taxon>Streptosporangiaceae</taxon>
        <taxon>Nonomuraea</taxon>
    </lineage>
</organism>
<keyword evidence="3" id="KW-1185">Reference proteome</keyword>
<dbReference type="RefSeq" id="WP_364445979.1">
    <property type="nucleotide sequence ID" value="NZ_JBFARM010000002.1"/>
</dbReference>
<evidence type="ECO:0000313" key="3">
    <source>
        <dbReference type="Proteomes" id="UP001552427"/>
    </source>
</evidence>
<dbReference type="EMBL" id="JBFARM010000002">
    <property type="protein sequence ID" value="MEV4285449.1"/>
    <property type="molecule type" value="Genomic_DNA"/>
</dbReference>
<keyword evidence="1" id="KW-0732">Signal</keyword>
<gene>
    <name evidence="2" type="ORF">AB0K40_08075</name>
</gene>
<reference evidence="2 3" key="1">
    <citation type="submission" date="2024-06" db="EMBL/GenBank/DDBJ databases">
        <title>The Natural Products Discovery Center: Release of the First 8490 Sequenced Strains for Exploring Actinobacteria Biosynthetic Diversity.</title>
        <authorList>
            <person name="Kalkreuter E."/>
            <person name="Kautsar S.A."/>
            <person name="Yang D."/>
            <person name="Bader C.D."/>
            <person name="Teijaro C.N."/>
            <person name="Fluegel L."/>
            <person name="Davis C.M."/>
            <person name="Simpson J.R."/>
            <person name="Lauterbach L."/>
            <person name="Steele A.D."/>
            <person name="Gui C."/>
            <person name="Meng S."/>
            <person name="Li G."/>
            <person name="Viehrig K."/>
            <person name="Ye F."/>
            <person name="Su P."/>
            <person name="Kiefer A.F."/>
            <person name="Nichols A."/>
            <person name="Cepeda A.J."/>
            <person name="Yan W."/>
            <person name="Fan B."/>
            <person name="Jiang Y."/>
            <person name="Adhikari A."/>
            <person name="Zheng C.-J."/>
            <person name="Schuster L."/>
            <person name="Cowan T.M."/>
            <person name="Smanski M.J."/>
            <person name="Chevrette M.G."/>
            <person name="De Carvalho L.P.S."/>
            <person name="Shen B."/>
        </authorList>
    </citation>
    <scope>NUCLEOTIDE SEQUENCE [LARGE SCALE GENOMIC DNA]</scope>
    <source>
        <strain evidence="2 3">NPDC049574</strain>
    </source>
</reference>
<evidence type="ECO:0008006" key="4">
    <source>
        <dbReference type="Google" id="ProtNLM"/>
    </source>
</evidence>
<accession>A0ABV3GZH1</accession>
<sequence>MFPRLALVAAAFIVILAPSPAVAQPADGWHEQNHWGSVTVSADRKHITVCDLSNDGLSVRAEYATTYLQTWTVEDTNGPRPGCGTGSTFFSRITAFKLCRFRPFETCLPSVRTSRSTLS</sequence>
<evidence type="ECO:0000313" key="2">
    <source>
        <dbReference type="EMBL" id="MEV4285449.1"/>
    </source>
</evidence>
<proteinExistence type="predicted"/>
<evidence type="ECO:0000256" key="1">
    <source>
        <dbReference type="SAM" id="SignalP"/>
    </source>
</evidence>
<protein>
    <recommendedName>
        <fullName evidence="4">RICIN domain-containing protein</fullName>
    </recommendedName>
</protein>
<comment type="caution">
    <text evidence="2">The sequence shown here is derived from an EMBL/GenBank/DDBJ whole genome shotgun (WGS) entry which is preliminary data.</text>
</comment>
<name>A0ABV3GZH1_9ACTN</name>
<dbReference type="Proteomes" id="UP001552427">
    <property type="component" value="Unassembled WGS sequence"/>
</dbReference>
<feature type="chain" id="PRO_5045689709" description="RICIN domain-containing protein" evidence="1">
    <location>
        <begin position="24"/>
        <end position="119"/>
    </location>
</feature>